<name>A0A9N8HC59_9STRA</name>
<sequence>MVSFSRPDPPSHIFHCDHGETVEERSKEEKRALPAIMSQDPDAPHEQESTSTRENSGRYPGWLSRSLRWLKGPAAGPPDEAPQGRRSEEQAPGARAVIPVSHHETPRTTTDTASYTIQVGDDNVEQPRNTSSNQRGWQPTGTFLASYISDDDLPQAELVPHDEKRDLLSRFTPQTNGSRWLCFGAIFLLAMVAIAGIVCLGGVCSAPPASDADNGQQIPQLVVITPAPSTQRSTAAPTVNATATPLYDPTESSQQQQPQIPTTLPTSAPSTTTKQANETTVLGTIALYGGGIPEERPTPMPSTADSQTFLLDLPSFTVQSIRDDPGNRTVLQLDFQFLPDVRMPPEVALLSSLEQIEMLGCNLTGSLDGLVPIELAANQPVTPLRKIGLIANQITGTIPSYLDAFQDTMERILMGRNELTGAIPDTLWNLHSLVSLSFFQNQLNGTISARIGALSSLKYLFLSDNLLSSTIPSEIGLLSLNELLLSSNLLTGSIPTEIGVIADDLAWTGNLDLSENRLDGSIPTELGQLGHYNLVVLSGNSLMSGPIPSELGQLSSATGLYLSSTGLVGSVPSEIALLSNLEFLSLSLNPDLTGDVPVEFGSLGKLEILSLHGTEIGEVPAVFCQNVTSLRKIYVTCPMVVSCPESCPCECYQGEVRI</sequence>
<reference evidence="3" key="1">
    <citation type="submission" date="2020-06" db="EMBL/GenBank/DDBJ databases">
        <authorList>
            <consortium name="Plant Systems Biology data submission"/>
        </authorList>
    </citation>
    <scope>NUCLEOTIDE SEQUENCE</scope>
    <source>
        <strain evidence="3">D6</strain>
    </source>
</reference>
<keyword evidence="2" id="KW-1133">Transmembrane helix</keyword>
<comment type="caution">
    <text evidence="3">The sequence shown here is derived from an EMBL/GenBank/DDBJ whole genome shotgun (WGS) entry which is preliminary data.</text>
</comment>
<evidence type="ECO:0000256" key="2">
    <source>
        <dbReference type="SAM" id="Phobius"/>
    </source>
</evidence>
<evidence type="ECO:0000313" key="4">
    <source>
        <dbReference type="Proteomes" id="UP001153069"/>
    </source>
</evidence>
<dbReference type="InterPro" id="IPR001611">
    <property type="entry name" value="Leu-rich_rpt"/>
</dbReference>
<dbReference type="PROSITE" id="PS51450">
    <property type="entry name" value="LRR"/>
    <property type="match status" value="1"/>
</dbReference>
<proteinExistence type="predicted"/>
<dbReference type="GO" id="GO:0016301">
    <property type="term" value="F:kinase activity"/>
    <property type="evidence" value="ECO:0007669"/>
    <property type="project" value="UniProtKB-KW"/>
</dbReference>
<keyword evidence="4" id="KW-1185">Reference proteome</keyword>
<dbReference type="InterPro" id="IPR052595">
    <property type="entry name" value="LRRC69/RLP"/>
</dbReference>
<dbReference type="PANTHER" id="PTHR48057">
    <property type="entry name" value="LEUCINE-RICH REPEAT SERINE/THREONINE-PROTEIN KINASE 1"/>
    <property type="match status" value="1"/>
</dbReference>
<keyword evidence="3" id="KW-0418">Kinase</keyword>
<feature type="region of interest" description="Disordered" evidence="1">
    <location>
        <begin position="229"/>
        <end position="274"/>
    </location>
</feature>
<keyword evidence="3" id="KW-0808">Transferase</keyword>
<keyword evidence="2" id="KW-0812">Transmembrane</keyword>
<dbReference type="InterPro" id="IPR032675">
    <property type="entry name" value="LRR_dom_sf"/>
</dbReference>
<feature type="compositionally biased region" description="Basic and acidic residues" evidence="1">
    <location>
        <begin position="14"/>
        <end position="32"/>
    </location>
</feature>
<dbReference type="SUPFAM" id="SSF52058">
    <property type="entry name" value="L domain-like"/>
    <property type="match status" value="1"/>
</dbReference>
<dbReference type="PANTHER" id="PTHR48057:SF7">
    <property type="entry name" value="LEUCINE-RICH REPEAT SERINE_THREONINE-PROTEIN KINASE 1"/>
    <property type="match status" value="1"/>
</dbReference>
<dbReference type="EMBL" id="CAICTM010000392">
    <property type="protein sequence ID" value="CAB9509513.1"/>
    <property type="molecule type" value="Genomic_DNA"/>
</dbReference>
<gene>
    <name evidence="3" type="ORF">SEMRO_393_G133470.1</name>
</gene>
<feature type="region of interest" description="Disordered" evidence="1">
    <location>
        <begin position="1"/>
        <end position="113"/>
    </location>
</feature>
<evidence type="ECO:0000313" key="3">
    <source>
        <dbReference type="EMBL" id="CAB9509513.1"/>
    </source>
</evidence>
<feature type="compositionally biased region" description="Low complexity" evidence="1">
    <location>
        <begin position="234"/>
        <end position="273"/>
    </location>
</feature>
<feature type="transmembrane region" description="Helical" evidence="2">
    <location>
        <begin position="180"/>
        <end position="203"/>
    </location>
</feature>
<dbReference type="Pfam" id="PF00560">
    <property type="entry name" value="LRR_1"/>
    <property type="match status" value="2"/>
</dbReference>
<dbReference type="Gene3D" id="3.80.10.10">
    <property type="entry name" value="Ribonuclease Inhibitor"/>
    <property type="match status" value="2"/>
</dbReference>
<evidence type="ECO:0000256" key="1">
    <source>
        <dbReference type="SAM" id="MobiDB-lite"/>
    </source>
</evidence>
<dbReference type="Proteomes" id="UP001153069">
    <property type="component" value="Unassembled WGS sequence"/>
</dbReference>
<protein>
    <submittedName>
        <fullName evidence="3">LRR receptor-like serine threonine-protein kinase</fullName>
    </submittedName>
</protein>
<accession>A0A9N8HC59</accession>
<dbReference type="AlphaFoldDB" id="A0A9N8HC59"/>
<keyword evidence="2" id="KW-0472">Membrane</keyword>
<keyword evidence="3" id="KW-0675">Receptor</keyword>
<organism evidence="3 4">
    <name type="scientific">Seminavis robusta</name>
    <dbReference type="NCBI Taxonomy" id="568900"/>
    <lineage>
        <taxon>Eukaryota</taxon>
        <taxon>Sar</taxon>
        <taxon>Stramenopiles</taxon>
        <taxon>Ochrophyta</taxon>
        <taxon>Bacillariophyta</taxon>
        <taxon>Bacillariophyceae</taxon>
        <taxon>Bacillariophycidae</taxon>
        <taxon>Naviculales</taxon>
        <taxon>Naviculaceae</taxon>
        <taxon>Seminavis</taxon>
    </lineage>
</organism>